<evidence type="ECO:0000256" key="1">
    <source>
        <dbReference type="SAM" id="MobiDB-lite"/>
    </source>
</evidence>
<gene>
    <name evidence="2" type="ORF">FA13DRAFT_1185630</name>
</gene>
<proteinExistence type="predicted"/>
<evidence type="ECO:0000313" key="2">
    <source>
        <dbReference type="EMBL" id="TEB25136.1"/>
    </source>
</evidence>
<comment type="caution">
    <text evidence="2">The sequence shown here is derived from an EMBL/GenBank/DDBJ whole genome shotgun (WGS) entry which is preliminary data.</text>
</comment>
<evidence type="ECO:0000313" key="3">
    <source>
        <dbReference type="Proteomes" id="UP000298030"/>
    </source>
</evidence>
<name>A0A4Y7STF0_COPMI</name>
<keyword evidence="3" id="KW-1185">Reference proteome</keyword>
<feature type="region of interest" description="Disordered" evidence="1">
    <location>
        <begin position="1"/>
        <end position="48"/>
    </location>
</feature>
<dbReference type="OrthoDB" id="3162660at2759"/>
<sequence length="451" mass="49860">MDPLSPPQYRRLSRQGQVPMSGSDLPPYYPRHTHQPSPRREPTEHVFSLSDGRGAPWLSLKLRSSAKSSKSLPTFFEKEDINGQLELTAERGDSIQAITATLSGRIISGAGSNDTFVFLHQTIPIWSKSLDTPRVPSPSEGASSTKLLGHCVWPLSIPIPRTVELPNGAGEKRSYRLPETFLERYCKVSVQYDLSIVVSRGKLRSDNVICTAFGYVPSTRPEAPSVLRQLVYQEKLPLPGPFADPEGWKILRPVSARGLMFKTRPVEARCTLSLTKPVCYTRGSVLPVHITIEGREPGVLDVLSNPGSIMVKLRRRVRFFNAATATRKEVSWNESVEDVATAVWWAAPPHEACRSDAHTRHLEGEIPLPKDLRPSCEIAHFSISYSVVLSPFKAANYSSDSATMVSEPVEIATMYAKGPRPNTYAPPAYDAGRGDDLTRPTLVPGMSLYPF</sequence>
<protein>
    <recommendedName>
        <fullName evidence="4">Arrestin-like N-terminal domain-containing protein</fullName>
    </recommendedName>
</protein>
<evidence type="ECO:0008006" key="4">
    <source>
        <dbReference type="Google" id="ProtNLM"/>
    </source>
</evidence>
<dbReference type="AlphaFoldDB" id="A0A4Y7STF0"/>
<accession>A0A4Y7STF0</accession>
<dbReference type="Proteomes" id="UP000298030">
    <property type="component" value="Unassembled WGS sequence"/>
</dbReference>
<dbReference type="EMBL" id="QPFP01000059">
    <property type="protein sequence ID" value="TEB25136.1"/>
    <property type="molecule type" value="Genomic_DNA"/>
</dbReference>
<dbReference type="STRING" id="71717.A0A4Y7STF0"/>
<reference evidence="2 3" key="1">
    <citation type="journal article" date="2019" name="Nat. Ecol. Evol.">
        <title>Megaphylogeny resolves global patterns of mushroom evolution.</title>
        <authorList>
            <person name="Varga T."/>
            <person name="Krizsan K."/>
            <person name="Foldi C."/>
            <person name="Dima B."/>
            <person name="Sanchez-Garcia M."/>
            <person name="Sanchez-Ramirez S."/>
            <person name="Szollosi G.J."/>
            <person name="Szarkandi J.G."/>
            <person name="Papp V."/>
            <person name="Albert L."/>
            <person name="Andreopoulos W."/>
            <person name="Angelini C."/>
            <person name="Antonin V."/>
            <person name="Barry K.W."/>
            <person name="Bougher N.L."/>
            <person name="Buchanan P."/>
            <person name="Buyck B."/>
            <person name="Bense V."/>
            <person name="Catcheside P."/>
            <person name="Chovatia M."/>
            <person name="Cooper J."/>
            <person name="Damon W."/>
            <person name="Desjardin D."/>
            <person name="Finy P."/>
            <person name="Geml J."/>
            <person name="Haridas S."/>
            <person name="Hughes K."/>
            <person name="Justo A."/>
            <person name="Karasinski D."/>
            <person name="Kautmanova I."/>
            <person name="Kiss B."/>
            <person name="Kocsube S."/>
            <person name="Kotiranta H."/>
            <person name="LaButti K.M."/>
            <person name="Lechner B.E."/>
            <person name="Liimatainen K."/>
            <person name="Lipzen A."/>
            <person name="Lukacs Z."/>
            <person name="Mihaltcheva S."/>
            <person name="Morgado L.N."/>
            <person name="Niskanen T."/>
            <person name="Noordeloos M.E."/>
            <person name="Ohm R.A."/>
            <person name="Ortiz-Santana B."/>
            <person name="Ovrebo C."/>
            <person name="Racz N."/>
            <person name="Riley R."/>
            <person name="Savchenko A."/>
            <person name="Shiryaev A."/>
            <person name="Soop K."/>
            <person name="Spirin V."/>
            <person name="Szebenyi C."/>
            <person name="Tomsovsky M."/>
            <person name="Tulloss R.E."/>
            <person name="Uehling J."/>
            <person name="Grigoriev I.V."/>
            <person name="Vagvolgyi C."/>
            <person name="Papp T."/>
            <person name="Martin F.M."/>
            <person name="Miettinen O."/>
            <person name="Hibbett D.S."/>
            <person name="Nagy L.G."/>
        </authorList>
    </citation>
    <scope>NUCLEOTIDE SEQUENCE [LARGE SCALE GENOMIC DNA]</scope>
    <source>
        <strain evidence="2 3">FP101781</strain>
    </source>
</reference>
<organism evidence="2 3">
    <name type="scientific">Coprinellus micaceus</name>
    <name type="common">Glistening ink-cap mushroom</name>
    <name type="synonym">Coprinus micaceus</name>
    <dbReference type="NCBI Taxonomy" id="71717"/>
    <lineage>
        <taxon>Eukaryota</taxon>
        <taxon>Fungi</taxon>
        <taxon>Dikarya</taxon>
        <taxon>Basidiomycota</taxon>
        <taxon>Agaricomycotina</taxon>
        <taxon>Agaricomycetes</taxon>
        <taxon>Agaricomycetidae</taxon>
        <taxon>Agaricales</taxon>
        <taxon>Agaricineae</taxon>
        <taxon>Psathyrellaceae</taxon>
        <taxon>Coprinellus</taxon>
    </lineage>
</organism>